<reference evidence="2" key="1">
    <citation type="journal article" date="2014" name="Front. Microbiol.">
        <title>High frequency of phylogenetically diverse reductive dehalogenase-homologous genes in deep subseafloor sedimentary metagenomes.</title>
        <authorList>
            <person name="Kawai M."/>
            <person name="Futagami T."/>
            <person name="Toyoda A."/>
            <person name="Takaki Y."/>
            <person name="Nishi S."/>
            <person name="Hori S."/>
            <person name="Arai W."/>
            <person name="Tsubouchi T."/>
            <person name="Morono Y."/>
            <person name="Uchiyama I."/>
            <person name="Ito T."/>
            <person name="Fujiyama A."/>
            <person name="Inagaki F."/>
            <person name="Takami H."/>
        </authorList>
    </citation>
    <scope>NUCLEOTIDE SEQUENCE</scope>
    <source>
        <strain evidence="2">Expedition CK06-06</strain>
    </source>
</reference>
<protein>
    <submittedName>
        <fullName evidence="2">Uncharacterized protein</fullName>
    </submittedName>
</protein>
<evidence type="ECO:0000313" key="2">
    <source>
        <dbReference type="EMBL" id="GAH58121.1"/>
    </source>
</evidence>
<sequence>MAQEEKHRHYRGAGAGSAGAFFWFAGWLFTIAFAELVWWKIILGIVVWPYYLGIAVM</sequence>
<comment type="caution">
    <text evidence="2">The sequence shown here is derived from an EMBL/GenBank/DDBJ whole genome shotgun (WGS) entry which is preliminary data.</text>
</comment>
<keyword evidence="1" id="KW-0812">Transmembrane</keyword>
<keyword evidence="1" id="KW-0472">Membrane</keyword>
<feature type="transmembrane region" description="Helical" evidence="1">
    <location>
        <begin position="37"/>
        <end position="56"/>
    </location>
</feature>
<keyword evidence="1" id="KW-1133">Transmembrane helix</keyword>
<gene>
    <name evidence="2" type="ORF">S03H2_34747</name>
</gene>
<evidence type="ECO:0000256" key="1">
    <source>
        <dbReference type="SAM" id="Phobius"/>
    </source>
</evidence>
<organism evidence="2">
    <name type="scientific">marine sediment metagenome</name>
    <dbReference type="NCBI Taxonomy" id="412755"/>
    <lineage>
        <taxon>unclassified sequences</taxon>
        <taxon>metagenomes</taxon>
        <taxon>ecological metagenomes</taxon>
    </lineage>
</organism>
<dbReference type="EMBL" id="BARU01021220">
    <property type="protein sequence ID" value="GAH58121.1"/>
    <property type="molecule type" value="Genomic_DNA"/>
</dbReference>
<accession>X1GJM9</accession>
<proteinExistence type="predicted"/>
<dbReference type="AlphaFoldDB" id="X1GJM9"/>
<feature type="transmembrane region" description="Helical" evidence="1">
    <location>
        <begin position="12"/>
        <end position="31"/>
    </location>
</feature>
<name>X1GJM9_9ZZZZ</name>